<dbReference type="CDD" id="cd03429">
    <property type="entry name" value="NUDIX_NADH_pyrophosphatase_Nudt13"/>
    <property type="match status" value="1"/>
</dbReference>
<dbReference type="InterPro" id="IPR015797">
    <property type="entry name" value="NUDIX_hydrolase-like_dom_sf"/>
</dbReference>
<dbReference type="EC" id="3.6.1.22" evidence="2"/>
<keyword evidence="5" id="KW-0460">Magnesium</keyword>
<evidence type="ECO:0000313" key="9">
    <source>
        <dbReference type="EMBL" id="EEH53306.1"/>
    </source>
</evidence>
<dbReference type="InterPro" id="IPR049734">
    <property type="entry name" value="NudC-like_C"/>
</dbReference>
<protein>
    <recommendedName>
        <fullName evidence="2">NAD(+) diphosphatase</fullName>
        <ecNumber evidence="2">3.6.1.22</ecNumber>
    </recommendedName>
</protein>
<dbReference type="GO" id="GO:0019677">
    <property type="term" value="P:NAD+ catabolic process"/>
    <property type="evidence" value="ECO:0007669"/>
    <property type="project" value="TreeGrafter"/>
</dbReference>
<dbReference type="PANTHER" id="PTHR42904">
    <property type="entry name" value="NUDIX HYDROLASE, NUDC SUBFAMILY"/>
    <property type="match status" value="1"/>
</dbReference>
<dbReference type="InterPro" id="IPR015376">
    <property type="entry name" value="Znr_NADH_PPase"/>
</dbReference>
<evidence type="ECO:0000256" key="2">
    <source>
        <dbReference type="ARBA" id="ARBA00012381"/>
    </source>
</evidence>
<gene>
    <name evidence="9" type="ORF">MICPUCDRAFT_52416</name>
</gene>
<dbReference type="eggNOG" id="KOG3084">
    <property type="taxonomic scope" value="Eukaryota"/>
</dbReference>
<keyword evidence="6" id="KW-0520">NAD</keyword>
<dbReference type="PANTHER" id="PTHR42904:SF8">
    <property type="entry name" value="NAD(+) DIPHOSPHATASE"/>
    <property type="match status" value="1"/>
</dbReference>
<evidence type="ECO:0000256" key="4">
    <source>
        <dbReference type="ARBA" id="ARBA00022801"/>
    </source>
</evidence>
<dbReference type="GO" id="GO:0005777">
    <property type="term" value="C:peroxisome"/>
    <property type="evidence" value="ECO:0007669"/>
    <property type="project" value="TreeGrafter"/>
</dbReference>
<feature type="domain" description="Nudix hydrolase" evidence="8">
    <location>
        <begin position="313"/>
        <end position="488"/>
    </location>
</feature>
<evidence type="ECO:0000256" key="7">
    <source>
        <dbReference type="SAM" id="MobiDB-lite"/>
    </source>
</evidence>
<dbReference type="Pfam" id="PF00293">
    <property type="entry name" value="NUDIX"/>
    <property type="match status" value="1"/>
</dbReference>
<dbReference type="STRING" id="564608.C1N454"/>
<dbReference type="GeneID" id="9687927"/>
<evidence type="ECO:0000313" key="10">
    <source>
        <dbReference type="Proteomes" id="UP000001876"/>
    </source>
</evidence>
<dbReference type="PROSITE" id="PS00893">
    <property type="entry name" value="NUDIX_BOX"/>
    <property type="match status" value="1"/>
</dbReference>
<dbReference type="SUPFAM" id="SSF55811">
    <property type="entry name" value="Nudix"/>
    <property type="match status" value="1"/>
</dbReference>
<dbReference type="Pfam" id="PF09297">
    <property type="entry name" value="Zn_ribbon_NUD"/>
    <property type="match status" value="1"/>
</dbReference>
<dbReference type="EMBL" id="GG663746">
    <property type="protein sequence ID" value="EEH53306.1"/>
    <property type="molecule type" value="Genomic_DNA"/>
</dbReference>
<evidence type="ECO:0000256" key="5">
    <source>
        <dbReference type="ARBA" id="ARBA00022842"/>
    </source>
</evidence>
<evidence type="ECO:0000256" key="1">
    <source>
        <dbReference type="ARBA" id="ARBA00001946"/>
    </source>
</evidence>
<name>C1N454_MICPC</name>
<keyword evidence="10" id="KW-1185">Reference proteome</keyword>
<dbReference type="AlphaFoldDB" id="C1N454"/>
<dbReference type="Gene3D" id="3.90.79.10">
    <property type="entry name" value="Nucleoside Triphosphate Pyrophosphohydrolase"/>
    <property type="match status" value="1"/>
</dbReference>
<reference evidence="9 10" key="1">
    <citation type="journal article" date="2009" name="Science">
        <title>Green evolution and dynamic adaptations revealed by genomes of the marine picoeukaryotes Micromonas.</title>
        <authorList>
            <person name="Worden A.Z."/>
            <person name="Lee J.H."/>
            <person name="Mock T."/>
            <person name="Rouze P."/>
            <person name="Simmons M.P."/>
            <person name="Aerts A.L."/>
            <person name="Allen A.E."/>
            <person name="Cuvelier M.L."/>
            <person name="Derelle E."/>
            <person name="Everett M.V."/>
            <person name="Foulon E."/>
            <person name="Grimwood J."/>
            <person name="Gundlach H."/>
            <person name="Henrissat B."/>
            <person name="Napoli C."/>
            <person name="McDonald S.M."/>
            <person name="Parker M.S."/>
            <person name="Rombauts S."/>
            <person name="Salamov A."/>
            <person name="Von Dassow P."/>
            <person name="Badger J.H."/>
            <person name="Coutinho P.M."/>
            <person name="Demir E."/>
            <person name="Dubchak I."/>
            <person name="Gentemann C."/>
            <person name="Eikrem W."/>
            <person name="Gready J.E."/>
            <person name="John U."/>
            <person name="Lanier W."/>
            <person name="Lindquist E.A."/>
            <person name="Lucas S."/>
            <person name="Mayer K.F."/>
            <person name="Moreau H."/>
            <person name="Not F."/>
            <person name="Otillar R."/>
            <person name="Panaud O."/>
            <person name="Pangilinan J."/>
            <person name="Paulsen I."/>
            <person name="Piegu B."/>
            <person name="Poliakov A."/>
            <person name="Robbens S."/>
            <person name="Schmutz J."/>
            <person name="Toulza E."/>
            <person name="Wyss T."/>
            <person name="Zelensky A."/>
            <person name="Zhou K."/>
            <person name="Armbrust E.V."/>
            <person name="Bhattacharya D."/>
            <person name="Goodenough U.W."/>
            <person name="Van de Peer Y."/>
            <person name="Grigoriev I.V."/>
        </authorList>
    </citation>
    <scope>NUCLEOTIDE SEQUENCE [LARGE SCALE GENOMIC DNA]</scope>
    <source>
        <strain evidence="9 10">CCMP1545</strain>
    </source>
</reference>
<dbReference type="GO" id="GO:0006742">
    <property type="term" value="P:NADP+ catabolic process"/>
    <property type="evidence" value="ECO:0007669"/>
    <property type="project" value="TreeGrafter"/>
</dbReference>
<dbReference type="InterPro" id="IPR050241">
    <property type="entry name" value="NAD-cap_RNA_hydrolase_NudC"/>
</dbReference>
<dbReference type="OrthoDB" id="10249612at2759"/>
<sequence length="534" mass="56970">MSTAAAAAPRSAAAAAAAPRSAAAALRARGRGGGASASRASPAPAPGRRRSVVVVDRGADDERLVTRRPRRRRLLPLLRATFDDGDGVPFFALSDASRASELRADADAIAALQTRRDAVLLPTTSGKSWVLEVRRARSGAGAGSDADAEDASFAESASFVAAEARLASLPDELLAGRDLSFMGFRGADGAPLFTTDVPSSADDDPMAYATRKAVADNYASMRRQRLQTGASAGEASLADVLSRIRVADAKAVGPMMSRDDAGVLAAAQALTSWQRNNKFCSRCGSPNKLVKSGHKAQCTRINDDKCRGAAYPTLMPAVLTLCTCGEYALLARNSKWPRGFYSCLAGFVDQSESLEQAAAREVIEESGIGIVPGSATYVASQPWPFPCQLMVGFRAEVAAIAVGGEERSDGAGAGEASLPASRSGAFYTLVPIRPRWRERPSFPARFLSPPNPTLDRNELRDARWFHKDWLRAQLGKNVDPRETPGAGEIPEGEIALPGRHAMARALIERWVEEDEVRSIHWSPYDRVRVVNADP</sequence>
<dbReference type="PROSITE" id="PS51462">
    <property type="entry name" value="NUDIX"/>
    <property type="match status" value="1"/>
</dbReference>
<proteinExistence type="predicted"/>
<keyword evidence="3" id="KW-0479">Metal-binding</keyword>
<feature type="region of interest" description="Disordered" evidence="7">
    <location>
        <begin position="1"/>
        <end position="52"/>
    </location>
</feature>
<dbReference type="RefSeq" id="XP_003062487.1">
    <property type="nucleotide sequence ID" value="XM_003062441.1"/>
</dbReference>
<dbReference type="KEGG" id="mpp:MICPUCDRAFT_52416"/>
<dbReference type="GO" id="GO:0046872">
    <property type="term" value="F:metal ion binding"/>
    <property type="evidence" value="ECO:0007669"/>
    <property type="project" value="UniProtKB-KW"/>
</dbReference>
<evidence type="ECO:0000259" key="8">
    <source>
        <dbReference type="PROSITE" id="PS51462"/>
    </source>
</evidence>
<dbReference type="Gene3D" id="3.90.79.20">
    <property type="match status" value="1"/>
</dbReference>
<accession>C1N454</accession>
<evidence type="ECO:0000256" key="6">
    <source>
        <dbReference type="ARBA" id="ARBA00023027"/>
    </source>
</evidence>
<comment type="cofactor">
    <cofactor evidence="1">
        <name>Mg(2+)</name>
        <dbReference type="ChEBI" id="CHEBI:18420"/>
    </cofactor>
</comment>
<dbReference type="OMA" id="RNSKWPR"/>
<dbReference type="InterPro" id="IPR020084">
    <property type="entry name" value="NUDIX_hydrolase_CS"/>
</dbReference>
<dbReference type="GO" id="GO:0035529">
    <property type="term" value="F:NADH pyrophosphatase activity"/>
    <property type="evidence" value="ECO:0007669"/>
    <property type="project" value="TreeGrafter"/>
</dbReference>
<dbReference type="InterPro" id="IPR000086">
    <property type="entry name" value="NUDIX_hydrolase_dom"/>
</dbReference>
<dbReference type="Proteomes" id="UP000001876">
    <property type="component" value="Unassembled WGS sequence"/>
</dbReference>
<feature type="compositionally biased region" description="Low complexity" evidence="7">
    <location>
        <begin position="1"/>
        <end position="27"/>
    </location>
</feature>
<keyword evidence="4" id="KW-0378">Hydrolase</keyword>
<organism evidence="10">
    <name type="scientific">Micromonas pusilla (strain CCMP1545)</name>
    <name type="common">Picoplanktonic green alga</name>
    <dbReference type="NCBI Taxonomy" id="564608"/>
    <lineage>
        <taxon>Eukaryota</taxon>
        <taxon>Viridiplantae</taxon>
        <taxon>Chlorophyta</taxon>
        <taxon>Mamiellophyceae</taxon>
        <taxon>Mamiellales</taxon>
        <taxon>Mamiellaceae</taxon>
        <taxon>Micromonas</taxon>
    </lineage>
</organism>
<evidence type="ECO:0000256" key="3">
    <source>
        <dbReference type="ARBA" id="ARBA00022723"/>
    </source>
</evidence>
<dbReference type="GO" id="GO:0005829">
    <property type="term" value="C:cytosol"/>
    <property type="evidence" value="ECO:0007669"/>
    <property type="project" value="TreeGrafter"/>
</dbReference>